<evidence type="ECO:0000313" key="1">
    <source>
        <dbReference type="EMBL" id="RAH42214.1"/>
    </source>
</evidence>
<gene>
    <name evidence="1" type="ORF">BO95DRAFT_504683</name>
</gene>
<evidence type="ECO:0000313" key="2">
    <source>
        <dbReference type="Proteomes" id="UP000249057"/>
    </source>
</evidence>
<name>A0ACD1FZ18_9EURO</name>
<protein>
    <submittedName>
        <fullName evidence="1">Uncharacterized protein</fullName>
    </submittedName>
</protein>
<dbReference type="EMBL" id="KZ825377">
    <property type="protein sequence ID" value="RAH42214.1"/>
    <property type="molecule type" value="Genomic_DNA"/>
</dbReference>
<proteinExistence type="predicted"/>
<accession>A0ACD1FZ18</accession>
<sequence length="132" mass="14501">MPGKDSDFQADYVRPAGEGTEAILHAALNFPQIKKVIVMSSVLALLPPTAAGSKEVSVTDNTGDIIPIERDMEFSEWFAGHGVKYSASKILAHQATRNFLTDFQPHYTLITFHPTFVLGDSLVQIMLRKLVA</sequence>
<keyword evidence="2" id="KW-1185">Reference proteome</keyword>
<dbReference type="Proteomes" id="UP000249057">
    <property type="component" value="Unassembled WGS sequence"/>
</dbReference>
<organism evidence="1 2">
    <name type="scientific">Aspergillus brunneoviolaceus CBS 621.78</name>
    <dbReference type="NCBI Taxonomy" id="1450534"/>
    <lineage>
        <taxon>Eukaryota</taxon>
        <taxon>Fungi</taxon>
        <taxon>Dikarya</taxon>
        <taxon>Ascomycota</taxon>
        <taxon>Pezizomycotina</taxon>
        <taxon>Eurotiomycetes</taxon>
        <taxon>Eurotiomycetidae</taxon>
        <taxon>Eurotiales</taxon>
        <taxon>Aspergillaceae</taxon>
        <taxon>Aspergillus</taxon>
        <taxon>Aspergillus subgen. Circumdati</taxon>
    </lineage>
</organism>
<reference evidence="1" key="1">
    <citation type="submission" date="2018-02" db="EMBL/GenBank/DDBJ databases">
        <title>The genomes of Aspergillus section Nigri reveals drivers in fungal speciation.</title>
        <authorList>
            <consortium name="DOE Joint Genome Institute"/>
            <person name="Vesth T.C."/>
            <person name="Nybo J."/>
            <person name="Theobald S."/>
            <person name="Brandl J."/>
            <person name="Frisvad J.C."/>
            <person name="Nielsen K.F."/>
            <person name="Lyhne E.K."/>
            <person name="Kogle M.E."/>
            <person name="Kuo A."/>
            <person name="Riley R."/>
            <person name="Clum A."/>
            <person name="Nolan M."/>
            <person name="Lipzen A."/>
            <person name="Salamov A."/>
            <person name="Henrissat B."/>
            <person name="Wiebenga A."/>
            <person name="De vries R.P."/>
            <person name="Grigoriev I.V."/>
            <person name="Mortensen U.H."/>
            <person name="Andersen M.R."/>
            <person name="Baker S.E."/>
        </authorList>
    </citation>
    <scope>NUCLEOTIDE SEQUENCE</scope>
    <source>
        <strain evidence="1">CBS 621.78</strain>
    </source>
</reference>